<protein>
    <recommendedName>
        <fullName evidence="3">VRR-NUC domain-containing protein</fullName>
    </recommendedName>
</protein>
<accession>A0ABQ5LYX8</accession>
<evidence type="ECO:0000313" key="1">
    <source>
        <dbReference type="EMBL" id="GKY89838.1"/>
    </source>
</evidence>
<dbReference type="EMBL" id="BROH01000015">
    <property type="protein sequence ID" value="GKY89838.1"/>
    <property type="molecule type" value="Genomic_DNA"/>
</dbReference>
<comment type="caution">
    <text evidence="1">The sequence shown here is derived from an EMBL/GenBank/DDBJ whole genome shotgun (WGS) entry which is preliminary data.</text>
</comment>
<keyword evidence="2" id="KW-1185">Reference proteome</keyword>
<organism evidence="1 2">
    <name type="scientific">Sinisalibacter aestuarii</name>
    <dbReference type="NCBI Taxonomy" id="2949426"/>
    <lineage>
        <taxon>Bacteria</taxon>
        <taxon>Pseudomonadati</taxon>
        <taxon>Pseudomonadota</taxon>
        <taxon>Alphaproteobacteria</taxon>
        <taxon>Rhodobacterales</taxon>
        <taxon>Roseobacteraceae</taxon>
        <taxon>Sinisalibacter</taxon>
    </lineage>
</organism>
<proteinExistence type="predicted"/>
<sequence>MRVAMLMDPKFPVYSVDIEYNRKGPGLEPKEIEMPDENGELTTNRVFPDIMVHERGHNLRNFLVVEVKKSTNAVGDEHDLAKLQALCGQLRYQNGLFLRLSTGPNSALTGVQRQWVEGPAIGEF</sequence>
<gene>
    <name evidence="1" type="ORF">STA1M1_37070</name>
</gene>
<reference evidence="1" key="1">
    <citation type="journal article" date="2023" name="Int. J. Syst. Evol. Microbiol.">
        <title>Sinisalibacter aestuarii sp. nov., isolated from estuarine sediment of the Arakawa River.</title>
        <authorList>
            <person name="Arafat S.T."/>
            <person name="Hirano S."/>
            <person name="Sato A."/>
            <person name="Takeuchi K."/>
            <person name="Yasuda T."/>
            <person name="Terahara T."/>
            <person name="Hamada M."/>
            <person name="Kobayashi T."/>
        </authorList>
    </citation>
    <scope>NUCLEOTIDE SEQUENCE</scope>
    <source>
        <strain evidence="1">B-399</strain>
    </source>
</reference>
<evidence type="ECO:0008006" key="3">
    <source>
        <dbReference type="Google" id="ProtNLM"/>
    </source>
</evidence>
<dbReference type="Proteomes" id="UP001144205">
    <property type="component" value="Unassembled WGS sequence"/>
</dbReference>
<evidence type="ECO:0000313" key="2">
    <source>
        <dbReference type="Proteomes" id="UP001144205"/>
    </source>
</evidence>
<name>A0ABQ5LYX8_9RHOB</name>